<feature type="region of interest" description="Disordered" evidence="1">
    <location>
        <begin position="430"/>
        <end position="508"/>
    </location>
</feature>
<evidence type="ECO:0000313" key="3">
    <source>
        <dbReference type="Proteomes" id="UP001497744"/>
    </source>
</evidence>
<proteinExistence type="predicted"/>
<sequence>MASGSESVSCGSQVIEEPQTLKDALDFLAALGNNQTLVTQVAKKLSEKAGMYFNKHLLTGGAYHINRRLSDALKAANNVRDAIVNTSKGRLYKPYEVLLSNADCANTCVTFILELLPKLHVTLYYLYFKAGTNFRSRGGADWATYKCNDEHGDLYKWFTDGISNRIIGDSEAKLLPGGYNGRDELKDTSGENLGGELSNLVDPEVGDGYLQKLLFSLSFNISFSRVSTAAAVSCIDAFCKAVTREVIDVNGAYDNLKPQLSAICAALLVNLKPLTTASYRPKFLESLFQDSENDLVKIFRDDAYNSYVEWLQDRLPVLIRYLYDMQKNCGEWDPSSIYYERSVGPFAYGFMFGPRWRRNQPSVYEALPKLKTIIAKLTGECASMNDGTIVALLKCLNPTSSNCTGPSYTSSPTVNHDSGSTSGTVAITAEENKTETPEQIHQEAHPPVRTPDKGARAAEPAAATQSQSNFSTAFSSESSAASIVSSPAESRQTTPVSDTSGNISGSQEAGLSGTIYSASCSAGESCPDNGEAGSTGGINDSGPESRKADDVTNAQSTITIGGATGGVAVIGGGCAALYFLNVGGIKTLITGVP</sequence>
<gene>
    <name evidence="2" type="ORF">BcabD6B2_22530</name>
</gene>
<keyword evidence="3" id="KW-1185">Reference proteome</keyword>
<dbReference type="Proteomes" id="UP001497744">
    <property type="component" value="Unassembled WGS sequence"/>
</dbReference>
<evidence type="ECO:0000313" key="2">
    <source>
        <dbReference type="EMBL" id="GIX62818.1"/>
    </source>
</evidence>
<feature type="compositionally biased region" description="Polar residues" evidence="1">
    <location>
        <begin position="491"/>
        <end position="508"/>
    </location>
</feature>
<feature type="compositionally biased region" description="Basic and acidic residues" evidence="1">
    <location>
        <begin position="430"/>
        <end position="456"/>
    </location>
</feature>
<comment type="caution">
    <text evidence="2">The sequence shown here is derived from an EMBL/GenBank/DDBJ whole genome shotgun (WGS) entry which is preliminary data.</text>
</comment>
<dbReference type="EMBL" id="BPLF01000002">
    <property type="protein sequence ID" value="GIX62818.1"/>
    <property type="molecule type" value="Genomic_DNA"/>
</dbReference>
<accession>A0AAV4LRM4</accession>
<evidence type="ECO:0000256" key="1">
    <source>
        <dbReference type="SAM" id="MobiDB-lite"/>
    </source>
</evidence>
<organism evidence="2 3">
    <name type="scientific">Babesia caballi</name>
    <dbReference type="NCBI Taxonomy" id="5871"/>
    <lineage>
        <taxon>Eukaryota</taxon>
        <taxon>Sar</taxon>
        <taxon>Alveolata</taxon>
        <taxon>Apicomplexa</taxon>
        <taxon>Aconoidasida</taxon>
        <taxon>Piroplasmida</taxon>
        <taxon>Babesiidae</taxon>
        <taxon>Babesia</taxon>
    </lineage>
</organism>
<dbReference type="GeneID" id="94194299"/>
<protein>
    <submittedName>
        <fullName evidence="2">Secreted antigen 1</fullName>
    </submittedName>
</protein>
<dbReference type="AlphaFoldDB" id="A0AAV4LRM4"/>
<feature type="region of interest" description="Disordered" evidence="1">
    <location>
        <begin position="520"/>
        <end position="551"/>
    </location>
</feature>
<dbReference type="RefSeq" id="XP_067714887.1">
    <property type="nucleotide sequence ID" value="XM_067858786.1"/>
</dbReference>
<name>A0AAV4LRM4_BABCB</name>
<feature type="compositionally biased region" description="Low complexity" evidence="1">
    <location>
        <begin position="466"/>
        <end position="490"/>
    </location>
</feature>
<reference evidence="2 3" key="1">
    <citation type="submission" date="2021-06" db="EMBL/GenBank/DDBJ databases">
        <title>Genome sequence of Babesia caballi.</title>
        <authorList>
            <person name="Yamagishi J."/>
            <person name="Kidaka T."/>
            <person name="Ochi A."/>
        </authorList>
    </citation>
    <scope>NUCLEOTIDE SEQUENCE [LARGE SCALE GENOMIC DNA]</scope>
    <source>
        <strain evidence="2">USDA-D6B2</strain>
    </source>
</reference>